<dbReference type="GO" id="GO:0005829">
    <property type="term" value="C:cytosol"/>
    <property type="evidence" value="ECO:0007669"/>
    <property type="project" value="TreeGrafter"/>
</dbReference>
<evidence type="ECO:0000259" key="7">
    <source>
        <dbReference type="Pfam" id="PF04321"/>
    </source>
</evidence>
<protein>
    <recommendedName>
        <fullName evidence="4 6">dTDP-4-dehydrorhamnose reductase</fullName>
        <ecNumber evidence="3 6">1.1.1.133</ecNumber>
    </recommendedName>
</protein>
<evidence type="ECO:0000256" key="2">
    <source>
        <dbReference type="ARBA" id="ARBA00010944"/>
    </source>
</evidence>
<comment type="similarity">
    <text evidence="2 6">Belongs to the dTDP-4-dehydrorhamnose reductase family.</text>
</comment>
<evidence type="ECO:0000256" key="5">
    <source>
        <dbReference type="ARBA" id="ARBA00048200"/>
    </source>
</evidence>
<dbReference type="EMBL" id="DS995299">
    <property type="protein sequence ID" value="EDZ64428.1"/>
    <property type="molecule type" value="Genomic_DNA"/>
</dbReference>
<dbReference type="NCBIfam" id="TIGR01214">
    <property type="entry name" value="rmlD"/>
    <property type="match status" value="1"/>
</dbReference>
<dbReference type="HOGENOM" id="CLU_045518_1_2_4"/>
<dbReference type="EC" id="1.1.1.133" evidence="3 6"/>
<dbReference type="InterPro" id="IPR005913">
    <property type="entry name" value="dTDP_dehydrorham_reduct"/>
</dbReference>
<feature type="domain" description="RmlD-like substrate binding" evidence="7">
    <location>
        <begin position="1"/>
        <end position="282"/>
    </location>
</feature>
<dbReference type="UniPathway" id="UPA00124"/>
<gene>
    <name evidence="8" type="primary">rfbD</name>
    <name evidence="8" type="ORF">KB13_560</name>
</gene>
<evidence type="ECO:0000313" key="8">
    <source>
        <dbReference type="EMBL" id="EDZ64428.1"/>
    </source>
</evidence>
<keyword evidence="6" id="KW-0521">NADP</keyword>
<dbReference type="SUPFAM" id="SSF51735">
    <property type="entry name" value="NAD(P)-binding Rossmann-fold domains"/>
    <property type="match status" value="1"/>
</dbReference>
<evidence type="ECO:0000256" key="1">
    <source>
        <dbReference type="ARBA" id="ARBA00004781"/>
    </source>
</evidence>
<evidence type="ECO:0000256" key="3">
    <source>
        <dbReference type="ARBA" id="ARBA00012929"/>
    </source>
</evidence>
<proteinExistence type="inferred from homology"/>
<evidence type="ECO:0000313" key="9">
    <source>
        <dbReference type="Proteomes" id="UP000004188"/>
    </source>
</evidence>
<reference evidence="9" key="1">
    <citation type="journal article" date="2012" name="Stand. Genomic Sci.">
        <title>Genome sequence of strain HIMB624, a cultured representative from the OM43 clade of marine Betaproteobacteria.</title>
        <authorList>
            <person name="Huggett M.J."/>
            <person name="Hayakawa D.H."/>
            <person name="Rappe M.S."/>
        </authorList>
    </citation>
    <scope>NUCLEOTIDE SEQUENCE [LARGE SCALE GENOMIC DNA]</scope>
    <source>
        <strain evidence="9">KB13</strain>
    </source>
</reference>
<dbReference type="AlphaFoldDB" id="B6BTJ7"/>
<comment type="catalytic activity">
    <reaction evidence="5 6">
        <text>dTDP-beta-L-rhamnose + NADP(+) = dTDP-4-dehydro-beta-L-rhamnose + NADPH + H(+)</text>
        <dbReference type="Rhea" id="RHEA:21796"/>
        <dbReference type="ChEBI" id="CHEBI:15378"/>
        <dbReference type="ChEBI" id="CHEBI:57510"/>
        <dbReference type="ChEBI" id="CHEBI:57783"/>
        <dbReference type="ChEBI" id="CHEBI:58349"/>
        <dbReference type="ChEBI" id="CHEBI:62830"/>
        <dbReference type="EC" id="1.1.1.133"/>
    </reaction>
</comment>
<dbReference type="GO" id="GO:0008831">
    <property type="term" value="F:dTDP-4-dehydrorhamnose reductase activity"/>
    <property type="evidence" value="ECO:0007669"/>
    <property type="project" value="UniProtKB-EC"/>
</dbReference>
<dbReference type="Pfam" id="PF04321">
    <property type="entry name" value="RmlD_sub_bind"/>
    <property type="match status" value="1"/>
</dbReference>
<keyword evidence="9" id="KW-1185">Reference proteome</keyword>
<dbReference type="PANTHER" id="PTHR10491">
    <property type="entry name" value="DTDP-4-DEHYDRORHAMNOSE REDUCTASE"/>
    <property type="match status" value="1"/>
</dbReference>
<dbReference type="STRING" id="314607.KB13_560"/>
<dbReference type="InterPro" id="IPR036291">
    <property type="entry name" value="NAD(P)-bd_dom_sf"/>
</dbReference>
<organism evidence="8 9">
    <name type="scientific">beta proteobacterium KB13</name>
    <dbReference type="NCBI Taxonomy" id="314607"/>
    <lineage>
        <taxon>Bacteria</taxon>
        <taxon>Pseudomonadati</taxon>
        <taxon>Pseudomonadota</taxon>
        <taxon>Betaproteobacteria</taxon>
        <taxon>Nitrosomonadales</taxon>
        <taxon>OM43 clade</taxon>
    </lineage>
</organism>
<comment type="function">
    <text evidence="6">Catalyzes the reduction of dTDP-6-deoxy-L-lyxo-4-hexulose to yield dTDP-L-rhamnose.</text>
</comment>
<sequence length="283" mass="32052">MKILITGINGQVGHALMQELSEYELIGLTRQDCDLTNLDQIKQVIDNHQPDLIINPAAYTKVDQAEDEPELAFKINRDVPKVMAEKARECHIPFIHFSTDYVFDGEKEGSYVEDDPTHPLGVYGESKCAGEEAIQEVGGLTYIFRTSWVYSNIGNNFFLTMQKLSQKQGDHKIVADQHGIPTSSQFIAKHLKSIIPQLDKNSIGIYHLVANGKCSWYEFAKQIFTQTNPGFNLEKIHPISSHEYDTKVKRPANSVLSNVKITNTFNLKLNNWDKELEEVINEA</sequence>
<dbReference type="Gene3D" id="3.90.25.10">
    <property type="entry name" value="UDP-galactose 4-epimerase, domain 1"/>
    <property type="match status" value="1"/>
</dbReference>
<accession>B6BTJ7</accession>
<dbReference type="PANTHER" id="PTHR10491:SF4">
    <property type="entry name" value="METHIONINE ADENOSYLTRANSFERASE 2 SUBUNIT BETA"/>
    <property type="match status" value="1"/>
</dbReference>
<keyword evidence="6 8" id="KW-0560">Oxidoreductase</keyword>
<evidence type="ECO:0000256" key="4">
    <source>
        <dbReference type="ARBA" id="ARBA00017099"/>
    </source>
</evidence>
<name>B6BTJ7_9PROT</name>
<dbReference type="GO" id="GO:0019305">
    <property type="term" value="P:dTDP-rhamnose biosynthetic process"/>
    <property type="evidence" value="ECO:0007669"/>
    <property type="project" value="UniProtKB-UniPathway"/>
</dbReference>
<comment type="cofactor">
    <cofactor evidence="6">
        <name>Mg(2+)</name>
        <dbReference type="ChEBI" id="CHEBI:18420"/>
    </cofactor>
    <text evidence="6">Binds 1 Mg(2+) ion per monomer.</text>
</comment>
<dbReference type="eggNOG" id="COG1091">
    <property type="taxonomic scope" value="Bacteria"/>
</dbReference>
<evidence type="ECO:0000256" key="6">
    <source>
        <dbReference type="RuleBase" id="RU364082"/>
    </source>
</evidence>
<dbReference type="CDD" id="cd05254">
    <property type="entry name" value="dTDP_HR_like_SDR_e"/>
    <property type="match status" value="1"/>
</dbReference>
<dbReference type="InterPro" id="IPR029903">
    <property type="entry name" value="RmlD-like-bd"/>
</dbReference>
<dbReference type="Proteomes" id="UP000004188">
    <property type="component" value="Unassembled WGS sequence"/>
</dbReference>
<dbReference type="Gene3D" id="3.40.50.720">
    <property type="entry name" value="NAD(P)-binding Rossmann-like Domain"/>
    <property type="match status" value="1"/>
</dbReference>
<comment type="pathway">
    <text evidence="1 6">Carbohydrate biosynthesis; dTDP-L-rhamnose biosynthesis.</text>
</comment>